<evidence type="ECO:0008006" key="4">
    <source>
        <dbReference type="Google" id="ProtNLM"/>
    </source>
</evidence>
<feature type="transmembrane region" description="Helical" evidence="1">
    <location>
        <begin position="34"/>
        <end position="55"/>
    </location>
</feature>
<proteinExistence type="predicted"/>
<protein>
    <recommendedName>
        <fullName evidence="4">DUF3817 domain-containing protein</fullName>
    </recommendedName>
</protein>
<dbReference type="AlphaFoldDB" id="A0A3G8JQ47"/>
<accession>A0A3G8JQ47</accession>
<keyword evidence="1" id="KW-0812">Transmembrane</keyword>
<dbReference type="RefSeq" id="WP_124709619.1">
    <property type="nucleotide sequence ID" value="NZ_CP033972.1"/>
</dbReference>
<dbReference type="Proteomes" id="UP000271469">
    <property type="component" value="Chromosome"/>
</dbReference>
<feature type="transmembrane region" description="Helical" evidence="1">
    <location>
        <begin position="7"/>
        <end position="28"/>
    </location>
</feature>
<name>A0A3G8JQ47_9ACTN</name>
<dbReference type="EMBL" id="CP033972">
    <property type="protein sequence ID" value="AZG47221.1"/>
    <property type="molecule type" value="Genomic_DNA"/>
</dbReference>
<evidence type="ECO:0000313" key="3">
    <source>
        <dbReference type="Proteomes" id="UP000271469"/>
    </source>
</evidence>
<evidence type="ECO:0000256" key="1">
    <source>
        <dbReference type="SAM" id="Phobius"/>
    </source>
</evidence>
<dbReference type="OrthoDB" id="5150176at2"/>
<dbReference type="KEGG" id="gom:D7316_03829"/>
<keyword evidence="3" id="KW-1185">Reference proteome</keyword>
<keyword evidence="1" id="KW-0472">Membrane</keyword>
<organism evidence="2 3">
    <name type="scientific">Gordonia insulae</name>
    <dbReference type="NCBI Taxonomy" id="2420509"/>
    <lineage>
        <taxon>Bacteria</taxon>
        <taxon>Bacillati</taxon>
        <taxon>Actinomycetota</taxon>
        <taxon>Actinomycetes</taxon>
        <taxon>Mycobacteriales</taxon>
        <taxon>Gordoniaceae</taxon>
        <taxon>Gordonia</taxon>
    </lineage>
</organism>
<keyword evidence="1" id="KW-1133">Transmembrane helix</keyword>
<gene>
    <name evidence="2" type="ORF">D7316_03829</name>
</gene>
<sequence>MTPLLRALGALSLLELVSVVALLVNVATVHNETLASILGPVHGAFYLTVAVTALLGRGLTIRTRIGAVIPLLSGPLTLVNVRREVEPDRRTVA</sequence>
<reference evidence="2 3" key="1">
    <citation type="submission" date="2018-11" db="EMBL/GenBank/DDBJ databases">
        <title>Gordonia insulae sp. nov., isolated from an island soil.</title>
        <authorList>
            <person name="Kim Y.S."/>
            <person name="Kim S.B."/>
        </authorList>
    </citation>
    <scope>NUCLEOTIDE SEQUENCE [LARGE SCALE GENOMIC DNA]</scope>
    <source>
        <strain evidence="2 3">MMS17-SY073</strain>
    </source>
</reference>
<evidence type="ECO:0000313" key="2">
    <source>
        <dbReference type="EMBL" id="AZG47221.1"/>
    </source>
</evidence>